<dbReference type="RefSeq" id="WP_379880344.1">
    <property type="nucleotide sequence ID" value="NZ_JBHPON010000001.1"/>
</dbReference>
<dbReference type="PANTHER" id="PTHR43135">
    <property type="entry name" value="ALPHA-D-RIBOSE 1-METHYLPHOSPHONATE 5-TRIPHOSPHATE DIPHOSPHATASE"/>
    <property type="match status" value="1"/>
</dbReference>
<dbReference type="SUPFAM" id="SSF51338">
    <property type="entry name" value="Composite domain of metallo-dependent hydrolases"/>
    <property type="match status" value="1"/>
</dbReference>
<organism evidence="3 4">
    <name type="scientific">Hyphococcus aureus</name>
    <dbReference type="NCBI Taxonomy" id="2666033"/>
    <lineage>
        <taxon>Bacteria</taxon>
        <taxon>Pseudomonadati</taxon>
        <taxon>Pseudomonadota</taxon>
        <taxon>Alphaproteobacteria</taxon>
        <taxon>Parvularculales</taxon>
        <taxon>Parvularculaceae</taxon>
        <taxon>Hyphococcus</taxon>
    </lineage>
</organism>
<dbReference type="Gene3D" id="3.20.20.140">
    <property type="entry name" value="Metal-dependent hydrolases"/>
    <property type="match status" value="2"/>
</dbReference>
<dbReference type="Pfam" id="PF01979">
    <property type="entry name" value="Amidohydro_1"/>
    <property type="match status" value="1"/>
</dbReference>
<evidence type="ECO:0000256" key="1">
    <source>
        <dbReference type="SAM" id="SignalP"/>
    </source>
</evidence>
<reference evidence="3 4" key="1">
    <citation type="submission" date="2024-09" db="EMBL/GenBank/DDBJ databases">
        <authorList>
            <person name="Zhang Z.-H."/>
        </authorList>
    </citation>
    <scope>NUCLEOTIDE SEQUENCE [LARGE SCALE GENOMIC DNA]</scope>
    <source>
        <strain evidence="3 4">HHTR114</strain>
    </source>
</reference>
<gene>
    <name evidence="3" type="ORF">ACFMB1_02205</name>
</gene>
<dbReference type="InterPro" id="IPR051781">
    <property type="entry name" value="Metallo-dep_Hydrolase"/>
</dbReference>
<sequence length="428" mass="44973">MKMLTAFIAAAAAVSAASSAQTVAIMDGTVHTVSGGVIENGDVIIRDGRITQVGADLSAPAGASVIDASGKVVTPGLFAPVSTIGLVEIGAVDDANDASPAQEPVGAFPLGAALNAIDAYNPSSVLIPVNRAAGVTRALMAPAVGPTIFAGRAAVIDMSGRPNSVTRAEAAQYVAMGERGAERNGGTRMGAWAVLREYLDEARSYHANPNDYIRRPHDGRFAISDLKALGPVINGEQPLIVAVNSANDIRATIRFKNTYRLNVIIVGASEGWRVAREIATANIPVITDGLYNLPGEFEDIDATLKNAARLNEAGVKVSFTEGAHNIRLIRQHAGNAVAEGLPFDAALAAITLNPATMYGLGDQLGSLEAGKIADVVIWDGDPLEVTTRPEAVFINGRPQDLNNRQKMLMERYRDLERGDLPFAYRGAD</sequence>
<proteinExistence type="predicted"/>
<evidence type="ECO:0000259" key="2">
    <source>
        <dbReference type="Pfam" id="PF01979"/>
    </source>
</evidence>
<dbReference type="PANTHER" id="PTHR43135:SF3">
    <property type="entry name" value="ALPHA-D-RIBOSE 1-METHYLPHOSPHONATE 5-TRIPHOSPHATE DIPHOSPHATASE"/>
    <property type="match status" value="1"/>
</dbReference>
<accession>A0ABW1KQZ7</accession>
<dbReference type="InterPro" id="IPR032466">
    <property type="entry name" value="Metal_Hydrolase"/>
</dbReference>
<comment type="caution">
    <text evidence="3">The sequence shown here is derived from an EMBL/GenBank/DDBJ whole genome shotgun (WGS) entry which is preliminary data.</text>
</comment>
<name>A0ABW1KQZ7_9PROT</name>
<dbReference type="EMBL" id="JBHPON010000001">
    <property type="protein sequence ID" value="MFC6034336.1"/>
    <property type="molecule type" value="Genomic_DNA"/>
</dbReference>
<feature type="signal peptide" evidence="1">
    <location>
        <begin position="1"/>
        <end position="20"/>
    </location>
</feature>
<evidence type="ECO:0000313" key="3">
    <source>
        <dbReference type="EMBL" id="MFC6034336.1"/>
    </source>
</evidence>
<feature type="domain" description="Amidohydrolase-related" evidence="2">
    <location>
        <begin position="304"/>
        <end position="395"/>
    </location>
</feature>
<dbReference type="InterPro" id="IPR011059">
    <property type="entry name" value="Metal-dep_hydrolase_composite"/>
</dbReference>
<protein>
    <submittedName>
        <fullName evidence="3">Amidohydrolase family protein</fullName>
    </submittedName>
</protein>
<evidence type="ECO:0000313" key="4">
    <source>
        <dbReference type="Proteomes" id="UP001596116"/>
    </source>
</evidence>
<dbReference type="SUPFAM" id="SSF51556">
    <property type="entry name" value="Metallo-dependent hydrolases"/>
    <property type="match status" value="1"/>
</dbReference>
<dbReference type="Proteomes" id="UP001596116">
    <property type="component" value="Unassembled WGS sequence"/>
</dbReference>
<keyword evidence="4" id="KW-1185">Reference proteome</keyword>
<feature type="chain" id="PRO_5046635671" evidence="1">
    <location>
        <begin position="21"/>
        <end position="428"/>
    </location>
</feature>
<keyword evidence="1" id="KW-0732">Signal</keyword>
<dbReference type="InterPro" id="IPR006680">
    <property type="entry name" value="Amidohydro-rel"/>
</dbReference>